<evidence type="ECO:0000259" key="9">
    <source>
        <dbReference type="PROSITE" id="PS51012"/>
    </source>
</evidence>
<keyword evidence="6 8" id="KW-1133">Transmembrane helix</keyword>
<keyword evidence="7 8" id="KW-0472">Membrane</keyword>
<dbReference type="InterPro" id="IPR047817">
    <property type="entry name" value="ABC2_TM_bact-type"/>
</dbReference>
<sequence length="380" mass="39447">MHAIWSLMVKDLRLLLRDRGAVFLTFAWPLVLATFFGALGPGFGAQLDDEGGGAMTVLAVDEDRSAASEALLTELDADPRVTLEPAKLEPAREAVRTGASPAYLRLAAGFGGPRARGELRTVELGVDPRRRAEAEVLAGATELAAWRARARTLPGASPAPAPARPLELDYHSVEPGSASANARPPSPYAVTFPQGIIWAVIACAATFAVSLVEERKRGTLARLAVAPVSRLSILAGKAGACLVAIVIMEITLVLVALLGFGVRPQSVGLLVLALACTALGFVGVMTLLAVLGRRTQSAAGLSWAILMAMAMLGGGMLPLFLMPSWLQLAASASPVAWALTAIEGAVWRGFSVAELAPPCAALLVLGGVCLALGARAVREL</sequence>
<accession>A0A2S9YAL3</accession>
<feature type="transmembrane region" description="Helical" evidence="8">
    <location>
        <begin position="233"/>
        <end position="261"/>
    </location>
</feature>
<feature type="transmembrane region" description="Helical" evidence="8">
    <location>
        <begin position="21"/>
        <end position="39"/>
    </location>
</feature>
<evidence type="ECO:0000256" key="5">
    <source>
        <dbReference type="ARBA" id="ARBA00022692"/>
    </source>
</evidence>
<comment type="similarity">
    <text evidence="2">Belongs to the ABC-2 integral membrane protein family.</text>
</comment>
<feature type="transmembrane region" description="Helical" evidence="8">
    <location>
        <begin position="195"/>
        <end position="212"/>
    </location>
</feature>
<dbReference type="InterPro" id="IPR051449">
    <property type="entry name" value="ABC-2_transporter_component"/>
</dbReference>
<evidence type="ECO:0000256" key="2">
    <source>
        <dbReference type="ARBA" id="ARBA00007783"/>
    </source>
</evidence>
<proteinExistence type="inferred from homology"/>
<comment type="subcellular location">
    <subcellularLocation>
        <location evidence="1">Cell membrane</location>
        <topology evidence="1">Multi-pass membrane protein</topology>
    </subcellularLocation>
</comment>
<dbReference type="GO" id="GO:0005886">
    <property type="term" value="C:plasma membrane"/>
    <property type="evidence" value="ECO:0007669"/>
    <property type="project" value="UniProtKB-SubCell"/>
</dbReference>
<protein>
    <submittedName>
        <fullName evidence="10">Inner membrane transport permease YbhR</fullName>
    </submittedName>
</protein>
<keyword evidence="4" id="KW-1003">Cell membrane</keyword>
<dbReference type="Proteomes" id="UP000237968">
    <property type="component" value="Unassembled WGS sequence"/>
</dbReference>
<name>A0A2S9YAL3_9BACT</name>
<feature type="domain" description="ABC transmembrane type-2" evidence="9">
    <location>
        <begin position="156"/>
        <end position="380"/>
    </location>
</feature>
<dbReference type="Pfam" id="PF12698">
    <property type="entry name" value="ABC2_membrane_3"/>
    <property type="match status" value="1"/>
</dbReference>
<keyword evidence="11" id="KW-1185">Reference proteome</keyword>
<dbReference type="OrthoDB" id="5500847at2"/>
<dbReference type="PANTHER" id="PTHR30294:SF38">
    <property type="entry name" value="TRANSPORT PERMEASE PROTEIN"/>
    <property type="match status" value="1"/>
</dbReference>
<comment type="caution">
    <text evidence="10">The sequence shown here is derived from an EMBL/GenBank/DDBJ whole genome shotgun (WGS) entry which is preliminary data.</text>
</comment>
<keyword evidence="3" id="KW-0813">Transport</keyword>
<gene>
    <name evidence="10" type="primary">ybhR_1</name>
    <name evidence="10" type="ORF">ENSA5_26020</name>
</gene>
<dbReference type="PROSITE" id="PS51012">
    <property type="entry name" value="ABC_TM2"/>
    <property type="match status" value="1"/>
</dbReference>
<feature type="transmembrane region" description="Helical" evidence="8">
    <location>
        <begin position="267"/>
        <end position="291"/>
    </location>
</feature>
<evidence type="ECO:0000256" key="4">
    <source>
        <dbReference type="ARBA" id="ARBA00022475"/>
    </source>
</evidence>
<evidence type="ECO:0000256" key="1">
    <source>
        <dbReference type="ARBA" id="ARBA00004651"/>
    </source>
</evidence>
<evidence type="ECO:0000256" key="7">
    <source>
        <dbReference type="ARBA" id="ARBA00023136"/>
    </source>
</evidence>
<dbReference type="RefSeq" id="WP_106392001.1">
    <property type="nucleotide sequence ID" value="NZ_PVNK01000127.1"/>
</dbReference>
<reference evidence="10 11" key="1">
    <citation type="submission" date="2018-03" db="EMBL/GenBank/DDBJ databases">
        <title>Draft Genome Sequences of the Obligatory Marine Myxobacteria Enhygromyxa salina SWB005.</title>
        <authorList>
            <person name="Poehlein A."/>
            <person name="Moghaddam J.A."/>
            <person name="Harms H."/>
            <person name="Alanjari M."/>
            <person name="Koenig G.M."/>
            <person name="Daniel R."/>
            <person name="Schaeberle T.F."/>
        </authorList>
    </citation>
    <scope>NUCLEOTIDE SEQUENCE [LARGE SCALE GENOMIC DNA]</scope>
    <source>
        <strain evidence="10 11">SWB005</strain>
    </source>
</reference>
<dbReference type="InterPro" id="IPR013525">
    <property type="entry name" value="ABC2_TM"/>
</dbReference>
<evidence type="ECO:0000256" key="6">
    <source>
        <dbReference type="ARBA" id="ARBA00022989"/>
    </source>
</evidence>
<feature type="transmembrane region" description="Helical" evidence="8">
    <location>
        <begin position="303"/>
        <end position="322"/>
    </location>
</feature>
<dbReference type="EMBL" id="PVNK01000127">
    <property type="protein sequence ID" value="PRQ02143.1"/>
    <property type="molecule type" value="Genomic_DNA"/>
</dbReference>
<dbReference type="PANTHER" id="PTHR30294">
    <property type="entry name" value="MEMBRANE COMPONENT OF ABC TRANSPORTER YHHJ-RELATED"/>
    <property type="match status" value="1"/>
</dbReference>
<evidence type="ECO:0000256" key="3">
    <source>
        <dbReference type="ARBA" id="ARBA00022448"/>
    </source>
</evidence>
<evidence type="ECO:0000313" key="10">
    <source>
        <dbReference type="EMBL" id="PRQ02143.1"/>
    </source>
</evidence>
<feature type="transmembrane region" description="Helical" evidence="8">
    <location>
        <begin position="359"/>
        <end position="377"/>
    </location>
</feature>
<evidence type="ECO:0000313" key="11">
    <source>
        <dbReference type="Proteomes" id="UP000237968"/>
    </source>
</evidence>
<organism evidence="10 11">
    <name type="scientific">Enhygromyxa salina</name>
    <dbReference type="NCBI Taxonomy" id="215803"/>
    <lineage>
        <taxon>Bacteria</taxon>
        <taxon>Pseudomonadati</taxon>
        <taxon>Myxococcota</taxon>
        <taxon>Polyangia</taxon>
        <taxon>Nannocystales</taxon>
        <taxon>Nannocystaceae</taxon>
        <taxon>Enhygromyxa</taxon>
    </lineage>
</organism>
<dbReference type="GO" id="GO:0140359">
    <property type="term" value="F:ABC-type transporter activity"/>
    <property type="evidence" value="ECO:0007669"/>
    <property type="project" value="InterPro"/>
</dbReference>
<dbReference type="AlphaFoldDB" id="A0A2S9YAL3"/>
<evidence type="ECO:0000256" key="8">
    <source>
        <dbReference type="SAM" id="Phobius"/>
    </source>
</evidence>
<keyword evidence="5 8" id="KW-0812">Transmembrane</keyword>